<evidence type="ECO:0000259" key="1">
    <source>
        <dbReference type="Pfam" id="PF09699"/>
    </source>
</evidence>
<dbReference type="OrthoDB" id="9783375at2"/>
<organism evidence="2 3">
    <name type="scientific">Oryzomonas rubra</name>
    <dbReference type="NCBI Taxonomy" id="2509454"/>
    <lineage>
        <taxon>Bacteria</taxon>
        <taxon>Pseudomonadati</taxon>
        <taxon>Thermodesulfobacteriota</taxon>
        <taxon>Desulfuromonadia</taxon>
        <taxon>Geobacterales</taxon>
        <taxon>Geobacteraceae</taxon>
        <taxon>Oryzomonas</taxon>
    </lineage>
</organism>
<dbReference type="Gene3D" id="3.90.10.10">
    <property type="entry name" value="Cytochrome C3"/>
    <property type="match status" value="1"/>
</dbReference>
<sequence>MSERRFMYLALSVCLIWLATGCDPVTRHKALTSILDGYPTLPPVEEICREHEERAKAVCLQQKTASVPLSPTAARGSEHNPYKEKLCNSCHKADKGGGSGGEDGLLIKPREYLCVTCHKDLLTKRFQHGPAAVGDCLACHLPHTSANPALLNTKKEALCVKCHTERRKAVRMHDLFVEKGITCDNCHDPHSGDSIYFLK</sequence>
<evidence type="ECO:0000313" key="2">
    <source>
        <dbReference type="EMBL" id="KAA0890349.1"/>
    </source>
</evidence>
<dbReference type="Pfam" id="PF09699">
    <property type="entry name" value="Paired_CXXCH_1"/>
    <property type="match status" value="2"/>
</dbReference>
<protein>
    <submittedName>
        <fullName evidence="2">Cytochrome C</fullName>
    </submittedName>
</protein>
<dbReference type="RefSeq" id="WP_149307822.1">
    <property type="nucleotide sequence ID" value="NZ_SRSD01000007.1"/>
</dbReference>
<dbReference type="AlphaFoldDB" id="A0A5A9XDN6"/>
<evidence type="ECO:0000313" key="3">
    <source>
        <dbReference type="Proteomes" id="UP000324298"/>
    </source>
</evidence>
<reference evidence="2 3" key="1">
    <citation type="submission" date="2019-04" db="EMBL/GenBank/DDBJ databases">
        <title>Geobacter ruber sp. nov., ferric-reducing bacteria isolated from paddy soil.</title>
        <authorList>
            <person name="Xu Z."/>
            <person name="Masuda Y."/>
            <person name="Itoh H."/>
            <person name="Senoo K."/>
        </authorList>
    </citation>
    <scope>NUCLEOTIDE SEQUENCE [LARGE SCALE GENOMIC DNA]</scope>
    <source>
        <strain evidence="2 3">Red88</strain>
    </source>
</reference>
<proteinExistence type="predicted"/>
<name>A0A5A9XDN6_9BACT</name>
<dbReference type="InterPro" id="IPR036280">
    <property type="entry name" value="Multihaem_cyt_sf"/>
</dbReference>
<dbReference type="InterPro" id="IPR010177">
    <property type="entry name" value="Paired_CXXCH_1"/>
</dbReference>
<accession>A0A5A9XDN6</accession>
<dbReference type="PROSITE" id="PS51257">
    <property type="entry name" value="PROKAR_LIPOPROTEIN"/>
    <property type="match status" value="1"/>
</dbReference>
<feature type="domain" description="Doubled CXXCH motif" evidence="1">
    <location>
        <begin position="79"/>
        <end position="120"/>
    </location>
</feature>
<keyword evidence="3" id="KW-1185">Reference proteome</keyword>
<dbReference type="SUPFAM" id="SSF48695">
    <property type="entry name" value="Multiheme cytochromes"/>
    <property type="match status" value="1"/>
</dbReference>
<dbReference type="EMBL" id="SRSD01000007">
    <property type="protein sequence ID" value="KAA0890349.1"/>
    <property type="molecule type" value="Genomic_DNA"/>
</dbReference>
<dbReference type="Proteomes" id="UP000324298">
    <property type="component" value="Unassembled WGS sequence"/>
</dbReference>
<feature type="domain" description="Doubled CXXCH motif" evidence="1">
    <location>
        <begin position="128"/>
        <end position="167"/>
    </location>
</feature>
<gene>
    <name evidence="2" type="ORF">ET418_11815</name>
</gene>
<comment type="caution">
    <text evidence="2">The sequence shown here is derived from an EMBL/GenBank/DDBJ whole genome shotgun (WGS) entry which is preliminary data.</text>
</comment>
<dbReference type="NCBIfam" id="TIGR01905">
    <property type="entry name" value="paired_CXXCH_1"/>
    <property type="match status" value="2"/>
</dbReference>